<sequence length="400" mass="46820">MSEVEDCKRWLDEMMPKIIDSLGPNIDEARYERLEFNGIFIMSTVYRVRLQYINKANGKNEELLMILKRPMLRFNQVAYVHLQFRNEILFYETFSPDESFAKYLYAEERPPGDSIIALEDVNKRGYHTSYLYNPPLEYTLSAIRELGRFHGKGYAMKELQPEKFFDMVSRIEEVRYEKKELNIYEDYCNTMPLRAVEYLRDQNYDAAFCDKMIALLSKAFDNVMLKVVQPSEPLATLCHGDFTLTNILYKREDDGQLRAMLIDFGLIRYSSPVIDLSTYLFLCCSNETRRGNFTEIMRTYHDALKEYLLDAGVRDIEKYSYDALLDDFKINASYGFLIASCFLHLIFEYITPETLIQDVLDLGTLEGARKQKYLGGDTISKLLADMLLHLNELGCLKRYC</sequence>
<protein>
    <recommendedName>
        <fullName evidence="1">CHK kinase-like domain-containing protein</fullName>
    </recommendedName>
</protein>
<dbReference type="InterPro" id="IPR004119">
    <property type="entry name" value="EcKL"/>
</dbReference>
<keyword evidence="3" id="KW-1185">Reference proteome</keyword>
<comment type="caution">
    <text evidence="2">The sequence shown here is derived from an EMBL/GenBank/DDBJ whole genome shotgun (WGS) entry which is preliminary data.</text>
</comment>
<organism evidence="2 3">
    <name type="scientific">Cardiocondyla obscurior</name>
    <dbReference type="NCBI Taxonomy" id="286306"/>
    <lineage>
        <taxon>Eukaryota</taxon>
        <taxon>Metazoa</taxon>
        <taxon>Ecdysozoa</taxon>
        <taxon>Arthropoda</taxon>
        <taxon>Hexapoda</taxon>
        <taxon>Insecta</taxon>
        <taxon>Pterygota</taxon>
        <taxon>Neoptera</taxon>
        <taxon>Endopterygota</taxon>
        <taxon>Hymenoptera</taxon>
        <taxon>Apocrita</taxon>
        <taxon>Aculeata</taxon>
        <taxon>Formicoidea</taxon>
        <taxon>Formicidae</taxon>
        <taxon>Myrmicinae</taxon>
        <taxon>Cardiocondyla</taxon>
    </lineage>
</organism>
<dbReference type="InterPro" id="IPR011009">
    <property type="entry name" value="Kinase-like_dom_sf"/>
</dbReference>
<dbReference type="AlphaFoldDB" id="A0AAW2EUG7"/>
<proteinExistence type="predicted"/>
<evidence type="ECO:0000313" key="3">
    <source>
        <dbReference type="Proteomes" id="UP001430953"/>
    </source>
</evidence>
<dbReference type="InterPro" id="IPR015897">
    <property type="entry name" value="CHK_kinase-like"/>
</dbReference>
<dbReference type="Gene3D" id="3.90.1200.10">
    <property type="match status" value="1"/>
</dbReference>
<reference evidence="2 3" key="1">
    <citation type="submission" date="2023-03" db="EMBL/GenBank/DDBJ databases">
        <title>High recombination rates correlate with genetic variation in Cardiocondyla obscurior ants.</title>
        <authorList>
            <person name="Errbii M."/>
        </authorList>
    </citation>
    <scope>NUCLEOTIDE SEQUENCE [LARGE SCALE GENOMIC DNA]</scope>
    <source>
        <strain evidence="2">Alpha-2009</strain>
        <tissue evidence="2">Whole body</tissue>
    </source>
</reference>
<evidence type="ECO:0000313" key="2">
    <source>
        <dbReference type="EMBL" id="KAL0107379.1"/>
    </source>
</evidence>
<dbReference type="PANTHER" id="PTHR11012:SF8">
    <property type="entry name" value="JUVENILE HORMONE-INDUCIBLE PROTEIN 26"/>
    <property type="match status" value="1"/>
</dbReference>
<feature type="domain" description="CHK kinase-like" evidence="1">
    <location>
        <begin position="116"/>
        <end position="310"/>
    </location>
</feature>
<dbReference type="Pfam" id="PF02958">
    <property type="entry name" value="EcKL"/>
    <property type="match status" value="1"/>
</dbReference>
<evidence type="ECO:0000259" key="1">
    <source>
        <dbReference type="SMART" id="SM00587"/>
    </source>
</evidence>
<name>A0AAW2EUG7_9HYME</name>
<gene>
    <name evidence="2" type="ORF">PUN28_015733</name>
</gene>
<dbReference type="Proteomes" id="UP001430953">
    <property type="component" value="Unassembled WGS sequence"/>
</dbReference>
<dbReference type="SUPFAM" id="SSF56112">
    <property type="entry name" value="Protein kinase-like (PK-like)"/>
    <property type="match status" value="1"/>
</dbReference>
<dbReference type="EMBL" id="JADYXP020000017">
    <property type="protein sequence ID" value="KAL0107379.1"/>
    <property type="molecule type" value="Genomic_DNA"/>
</dbReference>
<dbReference type="PANTHER" id="PTHR11012">
    <property type="entry name" value="PROTEIN KINASE-LIKE DOMAIN-CONTAINING"/>
    <property type="match status" value="1"/>
</dbReference>
<dbReference type="SMART" id="SM00587">
    <property type="entry name" value="CHK"/>
    <property type="match status" value="1"/>
</dbReference>
<accession>A0AAW2EUG7</accession>